<dbReference type="AlphaFoldDB" id="E1YBJ3"/>
<feature type="domain" description="NIF system FeS cluster assembly NifU N-terminal" evidence="1">
    <location>
        <begin position="7"/>
        <end position="122"/>
    </location>
</feature>
<name>E1YBJ3_9BACT</name>
<reference evidence="2" key="1">
    <citation type="journal article" date="2011" name="Environ. Microbiol.">
        <title>Genomic insights into the metabolic potential of the polycyclic aromatic hydrocarbon degrading sulfate-reducing Deltaproteobacterium N47.</title>
        <authorList>
            <person name="Bergmann F."/>
            <person name="Selesi D."/>
            <person name="Weinmaier T."/>
            <person name="Tischler P."/>
            <person name="Rattei T."/>
            <person name="Meckenstock R.U."/>
        </authorList>
    </citation>
    <scope>NUCLEOTIDE SEQUENCE</scope>
</reference>
<accession>E1YBJ3</accession>
<dbReference type="CDD" id="cd06664">
    <property type="entry name" value="IscU_like"/>
    <property type="match status" value="1"/>
</dbReference>
<dbReference type="GO" id="GO:0016226">
    <property type="term" value="P:iron-sulfur cluster assembly"/>
    <property type="evidence" value="ECO:0007669"/>
    <property type="project" value="InterPro"/>
</dbReference>
<organism evidence="2">
    <name type="scientific">uncultured Desulfobacterium sp</name>
    <dbReference type="NCBI Taxonomy" id="201089"/>
    <lineage>
        <taxon>Bacteria</taxon>
        <taxon>Pseudomonadati</taxon>
        <taxon>Thermodesulfobacteriota</taxon>
        <taxon>Desulfobacteria</taxon>
        <taxon>Desulfobacterales</taxon>
        <taxon>Desulfobacteriaceae</taxon>
        <taxon>Desulfobacterium</taxon>
        <taxon>environmental samples</taxon>
    </lineage>
</organism>
<evidence type="ECO:0000313" key="2">
    <source>
        <dbReference type="EMBL" id="CBX27937.1"/>
    </source>
</evidence>
<dbReference type="PANTHER" id="PTHR10093">
    <property type="entry name" value="IRON-SULFUR CLUSTER ASSEMBLY ENZYME NIFU HOMOLOG"/>
    <property type="match status" value="1"/>
</dbReference>
<gene>
    <name evidence="2" type="ORF">N47_G32610</name>
</gene>
<dbReference type="EMBL" id="FR695868">
    <property type="protein sequence ID" value="CBX27937.1"/>
    <property type="molecule type" value="Genomic_DNA"/>
</dbReference>
<sequence>MSAAELIKDHAENPRNFGDMCEGLADVYVFAKDPACGDIAELWIIVEEGKIFAMRFQSNGCKSTVAELSMMTTLAIDKTIEEAKMLTEDDILAPFEGLLGKQHDCPLSSIKILHAVLEEYEKTR</sequence>
<dbReference type="GO" id="GO:0051536">
    <property type="term" value="F:iron-sulfur cluster binding"/>
    <property type="evidence" value="ECO:0007669"/>
    <property type="project" value="InterPro"/>
</dbReference>
<evidence type="ECO:0000259" key="1">
    <source>
        <dbReference type="Pfam" id="PF01592"/>
    </source>
</evidence>
<dbReference type="Pfam" id="PF01592">
    <property type="entry name" value="NifU_N"/>
    <property type="match status" value="1"/>
</dbReference>
<dbReference type="Gene3D" id="3.90.1010.10">
    <property type="match status" value="1"/>
</dbReference>
<dbReference type="SUPFAM" id="SSF82649">
    <property type="entry name" value="SufE/NifU"/>
    <property type="match status" value="1"/>
</dbReference>
<protein>
    <recommendedName>
        <fullName evidence="1">NIF system FeS cluster assembly NifU N-terminal domain-containing protein</fullName>
    </recommendedName>
</protein>
<dbReference type="GO" id="GO:0005506">
    <property type="term" value="F:iron ion binding"/>
    <property type="evidence" value="ECO:0007669"/>
    <property type="project" value="InterPro"/>
</dbReference>
<dbReference type="InterPro" id="IPR002871">
    <property type="entry name" value="NIF_FeS_clus_asmbl_NifU_N"/>
</dbReference>
<proteinExistence type="predicted"/>